<name>A0A1D3CYQ3_9EIME</name>
<reference evidence="1 2" key="1">
    <citation type="journal article" date="2016" name="BMC Genomics">
        <title>Comparative genomics reveals Cyclospora cayetanensis possesses coccidia-like metabolism and invasion components but unique surface antigens.</title>
        <authorList>
            <person name="Liu S."/>
            <person name="Wang L."/>
            <person name="Zheng H."/>
            <person name="Xu Z."/>
            <person name="Roellig D.M."/>
            <person name="Li N."/>
            <person name="Frace M.A."/>
            <person name="Tang K."/>
            <person name="Arrowood M.J."/>
            <person name="Moss D.M."/>
            <person name="Zhang L."/>
            <person name="Feng Y."/>
            <person name="Xiao L."/>
        </authorList>
    </citation>
    <scope>NUCLEOTIDE SEQUENCE [LARGE SCALE GENOMIC DNA]</scope>
    <source>
        <strain evidence="1 2">CHN_HEN01</strain>
    </source>
</reference>
<evidence type="ECO:0000313" key="1">
    <source>
        <dbReference type="EMBL" id="OEH76321.1"/>
    </source>
</evidence>
<gene>
    <name evidence="1" type="ORF">cyc_00579</name>
</gene>
<organism evidence="1 2">
    <name type="scientific">Cyclospora cayetanensis</name>
    <dbReference type="NCBI Taxonomy" id="88456"/>
    <lineage>
        <taxon>Eukaryota</taxon>
        <taxon>Sar</taxon>
        <taxon>Alveolata</taxon>
        <taxon>Apicomplexa</taxon>
        <taxon>Conoidasida</taxon>
        <taxon>Coccidia</taxon>
        <taxon>Eucoccidiorida</taxon>
        <taxon>Eimeriorina</taxon>
        <taxon>Eimeriidae</taxon>
        <taxon>Cyclospora</taxon>
    </lineage>
</organism>
<protein>
    <submittedName>
        <fullName evidence="1">Uncharacterized protein</fullName>
    </submittedName>
</protein>
<accession>A0A1D3CYQ3</accession>
<dbReference type="AlphaFoldDB" id="A0A1D3CYQ3"/>
<evidence type="ECO:0000313" key="2">
    <source>
        <dbReference type="Proteomes" id="UP000095192"/>
    </source>
</evidence>
<sequence>MEPNSSRSWREASQELSIGFAANKPCFQGISHELYVLRGLRVLWMQLLSLVAVLASDLRLRLVVEALEEQVYSAF</sequence>
<dbReference type="Proteomes" id="UP000095192">
    <property type="component" value="Unassembled WGS sequence"/>
</dbReference>
<dbReference type="VEuPathDB" id="ToxoDB:cyc_00579"/>
<proteinExistence type="predicted"/>
<dbReference type="InParanoid" id="A0A1D3CYQ3"/>
<dbReference type="EMBL" id="JROU02001487">
    <property type="protein sequence ID" value="OEH76321.1"/>
    <property type="molecule type" value="Genomic_DNA"/>
</dbReference>
<keyword evidence="2" id="KW-1185">Reference proteome</keyword>
<comment type="caution">
    <text evidence="1">The sequence shown here is derived from an EMBL/GenBank/DDBJ whole genome shotgun (WGS) entry which is preliminary data.</text>
</comment>